<evidence type="ECO:0000256" key="13">
    <source>
        <dbReference type="SAM" id="MobiDB-lite"/>
    </source>
</evidence>
<evidence type="ECO:0000256" key="9">
    <source>
        <dbReference type="ARBA" id="ARBA00022833"/>
    </source>
</evidence>
<evidence type="ECO:0000256" key="7">
    <source>
        <dbReference type="ARBA" id="ARBA00022723"/>
    </source>
</evidence>
<keyword evidence="5 12" id="KW-0444">Lipid biosynthesis</keyword>
<reference evidence="14 15" key="2">
    <citation type="submission" date="2018-06" db="EMBL/GenBank/DDBJ databases">
        <title>Metagenomic assembly of (sub)arctic Cyanobacteria and their associated microbiome from non-axenic cultures.</title>
        <authorList>
            <person name="Baurain D."/>
        </authorList>
    </citation>
    <scope>NUCLEOTIDE SEQUENCE [LARGE SCALE GENOMIC DNA]</scope>
    <source>
        <strain evidence="14">ULC129bin1</strain>
    </source>
</reference>
<feature type="binding site" evidence="12">
    <location>
        <position position="277"/>
    </location>
    <ligand>
        <name>Zn(2+)</name>
        <dbReference type="ChEBI" id="CHEBI:29105"/>
    </ligand>
</feature>
<evidence type="ECO:0000256" key="6">
    <source>
        <dbReference type="ARBA" id="ARBA00022556"/>
    </source>
</evidence>
<dbReference type="Proteomes" id="UP000249354">
    <property type="component" value="Unassembled WGS sequence"/>
</dbReference>
<evidence type="ECO:0000256" key="2">
    <source>
        <dbReference type="ARBA" id="ARBA00002923"/>
    </source>
</evidence>
<dbReference type="InterPro" id="IPR011334">
    <property type="entry name" value="UDP-acyl_GlcNac_deAcase_C"/>
</dbReference>
<dbReference type="Gene3D" id="3.30.230.20">
    <property type="entry name" value="lpxc deacetylase, domain 1"/>
    <property type="match status" value="1"/>
</dbReference>
<keyword evidence="10 12" id="KW-0443">Lipid metabolism</keyword>
<dbReference type="EMBL" id="QBMC01000152">
    <property type="protein sequence ID" value="PZO12333.1"/>
    <property type="molecule type" value="Genomic_DNA"/>
</dbReference>
<dbReference type="InterPro" id="IPR015870">
    <property type="entry name" value="UDP-acyl_N-AcGlcN_deAcase_N"/>
</dbReference>
<feature type="binding site" evidence="12">
    <location>
        <position position="108"/>
    </location>
    <ligand>
        <name>Zn(2+)</name>
        <dbReference type="ChEBI" id="CHEBI:29105"/>
    </ligand>
</feature>
<dbReference type="NCBIfam" id="TIGR00325">
    <property type="entry name" value="lpxC"/>
    <property type="match status" value="1"/>
</dbReference>
<name>A0A2W4TU64_9CYAN</name>
<gene>
    <name evidence="12" type="primary">lpxC</name>
    <name evidence="14" type="ORF">DCF25_17805</name>
</gene>
<dbReference type="HAMAP" id="MF_00388">
    <property type="entry name" value="LpxC"/>
    <property type="match status" value="1"/>
</dbReference>
<comment type="caution">
    <text evidence="14">The sequence shown here is derived from an EMBL/GenBank/DDBJ whole genome shotgun (WGS) entry which is preliminary data.</text>
</comment>
<accession>A0A2W4TU64</accession>
<evidence type="ECO:0000256" key="12">
    <source>
        <dbReference type="HAMAP-Rule" id="MF_00388"/>
    </source>
</evidence>
<dbReference type="GO" id="GO:0046872">
    <property type="term" value="F:metal ion binding"/>
    <property type="evidence" value="ECO:0007669"/>
    <property type="project" value="UniProtKB-KW"/>
</dbReference>
<dbReference type="PANTHER" id="PTHR33694:SF1">
    <property type="entry name" value="UDP-3-O-ACYL-N-ACETYLGLUCOSAMINE DEACETYLASE 1, MITOCHONDRIAL-RELATED"/>
    <property type="match status" value="1"/>
</dbReference>
<comment type="pathway">
    <text evidence="3 12">Glycolipid biosynthesis; lipid IV(A) biosynthesis; lipid IV(A) from (3R)-3-hydroxytetradecanoyl-[acyl-carrier-protein] and UDP-N-acetyl-alpha-D-glucosamine: step 2/6.</text>
</comment>
<evidence type="ECO:0000313" key="15">
    <source>
        <dbReference type="Proteomes" id="UP000249354"/>
    </source>
</evidence>
<evidence type="ECO:0000256" key="5">
    <source>
        <dbReference type="ARBA" id="ARBA00022516"/>
    </source>
</evidence>
<dbReference type="InterPro" id="IPR020568">
    <property type="entry name" value="Ribosomal_Su5_D2-typ_SF"/>
</dbReference>
<keyword evidence="8 12" id="KW-0378">Hydrolase</keyword>
<keyword evidence="7 12" id="KW-0479">Metal-binding</keyword>
<keyword evidence="9 12" id="KW-0862">Zinc</keyword>
<organism evidence="14 15">
    <name type="scientific">Leptolyngbya foveolarum</name>
    <dbReference type="NCBI Taxonomy" id="47253"/>
    <lineage>
        <taxon>Bacteria</taxon>
        <taxon>Bacillati</taxon>
        <taxon>Cyanobacteriota</taxon>
        <taxon>Cyanophyceae</taxon>
        <taxon>Leptolyngbyales</taxon>
        <taxon>Leptolyngbyaceae</taxon>
        <taxon>Leptolyngbya group</taxon>
        <taxon>Leptolyngbya</taxon>
    </lineage>
</organism>
<dbReference type="GO" id="GO:0103117">
    <property type="term" value="F:UDP-3-O-acyl-N-acetylglucosamine deacetylase activity"/>
    <property type="evidence" value="ECO:0007669"/>
    <property type="project" value="UniProtKB-UniRule"/>
</dbReference>
<evidence type="ECO:0000313" key="14">
    <source>
        <dbReference type="EMBL" id="PZO12333.1"/>
    </source>
</evidence>
<evidence type="ECO:0000256" key="8">
    <source>
        <dbReference type="ARBA" id="ARBA00022801"/>
    </source>
</evidence>
<dbReference type="AlphaFoldDB" id="A0A2W4TU64"/>
<evidence type="ECO:0000256" key="3">
    <source>
        <dbReference type="ARBA" id="ARBA00005002"/>
    </source>
</evidence>
<dbReference type="GO" id="GO:0016020">
    <property type="term" value="C:membrane"/>
    <property type="evidence" value="ECO:0007669"/>
    <property type="project" value="GOC"/>
</dbReference>
<dbReference type="UniPathway" id="UPA00359">
    <property type="reaction ID" value="UER00478"/>
</dbReference>
<dbReference type="EC" id="3.5.1.108" evidence="4 12"/>
<feature type="region of interest" description="Disordered" evidence="13">
    <location>
        <begin position="1"/>
        <end position="24"/>
    </location>
</feature>
<dbReference type="GO" id="GO:0009245">
    <property type="term" value="P:lipid A biosynthetic process"/>
    <property type="evidence" value="ECO:0007669"/>
    <property type="project" value="UniProtKB-UniRule"/>
</dbReference>
<dbReference type="SUPFAM" id="SSF54211">
    <property type="entry name" value="Ribosomal protein S5 domain 2-like"/>
    <property type="match status" value="2"/>
</dbReference>
<proteinExistence type="inferred from homology"/>
<protein>
    <recommendedName>
        <fullName evidence="4 12">UDP-3-O-acyl-N-acetylglucosamine deacetylase</fullName>
        <shortName evidence="12">UDP-3-O-acyl-GlcNAc deacetylase</shortName>
        <ecNumber evidence="4 12">3.5.1.108</ecNumber>
    </recommendedName>
    <alternativeName>
        <fullName evidence="12">UDP-3-O-[R-3-hydroxymyristoyl]-N-acetylglucosamine deacetylase</fullName>
    </alternativeName>
</protein>
<dbReference type="Gene3D" id="3.30.1700.10">
    <property type="entry name" value="lpxc deacetylase, domain 2"/>
    <property type="match status" value="1"/>
</dbReference>
<feature type="active site" description="Proton donor" evidence="12">
    <location>
        <position position="300"/>
    </location>
</feature>
<comment type="cofactor">
    <cofactor evidence="1 12">
        <name>Zn(2+)</name>
        <dbReference type="ChEBI" id="CHEBI:29105"/>
    </cofactor>
</comment>
<dbReference type="PANTHER" id="PTHR33694">
    <property type="entry name" value="UDP-3-O-ACYL-N-ACETYLGLUCOSAMINE DEACETYLASE 1, MITOCHONDRIAL-RELATED"/>
    <property type="match status" value="1"/>
</dbReference>
<dbReference type="InterPro" id="IPR004463">
    <property type="entry name" value="UDP-acyl_GlcNac_deAcase"/>
</dbReference>
<feature type="binding site" evidence="12">
    <location>
        <position position="273"/>
    </location>
    <ligand>
        <name>Zn(2+)</name>
        <dbReference type="ChEBI" id="CHEBI:29105"/>
    </ligand>
</feature>
<sequence length="324" mass="34458">MVGATQNKAETTSSSESSLAPASRQKTLASEVRVSGVGLHLGQQTTVRLLPASVGEGRYFVRTDLASDAGGSGAGESVRIEATVSRVVATQLSTELGVGEAQVRTVEHLLSALLALGLDNVRIEMDGPELPLLDGSALGWLTAIDPAGETANWRSQSASKRHRQAVSELISVSAGDAWVTAYPSEALRFSYGIDFELAAIGNQWHSWSPRPETLAADFAREVAPARTFGLATHIDYLRSQGLIKGGSLENALVCGQDGWLNPPLRFENEPARHKLLDLIGDLSLLGDIPQAHYVAYKASHALHVALAKRLVNDCLYTDSALLGA</sequence>
<comment type="similarity">
    <text evidence="12">Belongs to the LpxC family.</text>
</comment>
<dbReference type="Pfam" id="PF03331">
    <property type="entry name" value="LpxC"/>
    <property type="match status" value="1"/>
</dbReference>
<comment type="function">
    <text evidence="2 12">Catalyzes the hydrolysis of UDP-3-O-myristoyl-N-acetylglucosamine to form UDP-3-O-myristoylglucosamine and acetate, the committed step in lipid A biosynthesis.</text>
</comment>
<keyword evidence="6 12" id="KW-0441">Lipid A biosynthesis</keyword>
<reference evidence="15" key="1">
    <citation type="submission" date="2018-04" db="EMBL/GenBank/DDBJ databases">
        <authorList>
            <person name="Cornet L."/>
        </authorList>
    </citation>
    <scope>NUCLEOTIDE SEQUENCE [LARGE SCALE GENOMIC DNA]</scope>
</reference>
<evidence type="ECO:0000256" key="4">
    <source>
        <dbReference type="ARBA" id="ARBA00012745"/>
    </source>
</evidence>
<evidence type="ECO:0000256" key="10">
    <source>
        <dbReference type="ARBA" id="ARBA00023098"/>
    </source>
</evidence>
<evidence type="ECO:0000256" key="1">
    <source>
        <dbReference type="ARBA" id="ARBA00001947"/>
    </source>
</evidence>
<comment type="catalytic activity">
    <reaction evidence="11 12">
        <text>a UDP-3-O-[(3R)-3-hydroxyacyl]-N-acetyl-alpha-D-glucosamine + H2O = a UDP-3-O-[(3R)-3-hydroxyacyl]-alpha-D-glucosamine + acetate</text>
        <dbReference type="Rhea" id="RHEA:67816"/>
        <dbReference type="ChEBI" id="CHEBI:15377"/>
        <dbReference type="ChEBI" id="CHEBI:30089"/>
        <dbReference type="ChEBI" id="CHEBI:137740"/>
        <dbReference type="ChEBI" id="CHEBI:173225"/>
        <dbReference type="EC" id="3.5.1.108"/>
    </reaction>
</comment>
<evidence type="ECO:0000256" key="11">
    <source>
        <dbReference type="ARBA" id="ARBA00024535"/>
    </source>
</evidence>